<comment type="catalytic activity">
    <reaction evidence="13">
        <text>(6S)-5-formyl-5,6,7,8-tetrahydrofolate + ATP = (6R)-5,10-methenyltetrahydrofolate + ADP + phosphate</text>
        <dbReference type="Rhea" id="RHEA:10488"/>
        <dbReference type="ChEBI" id="CHEBI:30616"/>
        <dbReference type="ChEBI" id="CHEBI:43474"/>
        <dbReference type="ChEBI" id="CHEBI:57455"/>
        <dbReference type="ChEBI" id="CHEBI:57457"/>
        <dbReference type="ChEBI" id="CHEBI:456216"/>
        <dbReference type="EC" id="6.3.3.2"/>
    </reaction>
</comment>
<feature type="binding site" evidence="16">
    <location>
        <position position="459"/>
    </location>
    <ligand>
        <name>Mn(2+)</name>
        <dbReference type="ChEBI" id="CHEBI:29035"/>
    </ligand>
</feature>
<dbReference type="GO" id="GO:0030272">
    <property type="term" value="F:5-formyltetrahydrofolate cyclo-ligase activity"/>
    <property type="evidence" value="ECO:0007669"/>
    <property type="project" value="UniProtKB-EC"/>
</dbReference>
<dbReference type="InterPro" id="IPR024185">
    <property type="entry name" value="FTHF_cligase-like_sf"/>
</dbReference>
<dbReference type="GO" id="GO:0010497">
    <property type="term" value="P:plasmodesmata-mediated intercellular transport"/>
    <property type="evidence" value="ECO:0007669"/>
    <property type="project" value="UniProtKB-ARBA"/>
</dbReference>
<evidence type="ECO:0000256" key="15">
    <source>
        <dbReference type="PIRSR" id="PIRSR601929-1"/>
    </source>
</evidence>
<dbReference type="FunFam" id="2.60.120.10:FF:000025">
    <property type="entry name" value="germin-like protein subfamily 2 member 1"/>
    <property type="match status" value="1"/>
</dbReference>
<dbReference type="CDD" id="cd02241">
    <property type="entry name" value="cupin_OxOx"/>
    <property type="match status" value="1"/>
</dbReference>
<evidence type="ECO:0000256" key="6">
    <source>
        <dbReference type="ARBA" id="ARBA00022723"/>
    </source>
</evidence>
<comment type="caution">
    <text evidence="19">The sequence shown here is derived from an EMBL/GenBank/DDBJ whole genome shotgun (WGS) entry which is preliminary data.</text>
</comment>
<dbReference type="Pfam" id="PF00190">
    <property type="entry name" value="Cupin_1"/>
    <property type="match status" value="1"/>
</dbReference>
<dbReference type="GO" id="GO:0048046">
    <property type="term" value="C:apoplast"/>
    <property type="evidence" value="ECO:0007669"/>
    <property type="project" value="UniProtKB-SubCell"/>
</dbReference>
<dbReference type="NCBIfam" id="TIGR02727">
    <property type="entry name" value="MTHFS_bact"/>
    <property type="match status" value="1"/>
</dbReference>
<dbReference type="Pfam" id="PF01812">
    <property type="entry name" value="5-FTHF_cyc-lig"/>
    <property type="match status" value="1"/>
</dbReference>
<evidence type="ECO:0000256" key="13">
    <source>
        <dbReference type="ARBA" id="ARBA00036539"/>
    </source>
</evidence>
<dbReference type="GO" id="GO:0030145">
    <property type="term" value="F:manganese ion binding"/>
    <property type="evidence" value="ECO:0007669"/>
    <property type="project" value="InterPro"/>
</dbReference>
<organism evidence="19 20">
    <name type="scientific">Cannabis sativa</name>
    <name type="common">Hemp</name>
    <name type="synonym">Marijuana</name>
    <dbReference type="NCBI Taxonomy" id="3483"/>
    <lineage>
        <taxon>Eukaryota</taxon>
        <taxon>Viridiplantae</taxon>
        <taxon>Streptophyta</taxon>
        <taxon>Embryophyta</taxon>
        <taxon>Tracheophyta</taxon>
        <taxon>Spermatophyta</taxon>
        <taxon>Magnoliopsida</taxon>
        <taxon>eudicotyledons</taxon>
        <taxon>Gunneridae</taxon>
        <taxon>Pentapetalae</taxon>
        <taxon>rosids</taxon>
        <taxon>fabids</taxon>
        <taxon>Rosales</taxon>
        <taxon>Cannabaceae</taxon>
        <taxon>Cannabis</taxon>
    </lineage>
</organism>
<accession>A0A7J6E3V5</accession>
<dbReference type="Gene3D" id="3.40.50.10420">
    <property type="entry name" value="NagB/RpiA/CoA transferase-like"/>
    <property type="match status" value="1"/>
</dbReference>
<gene>
    <name evidence="19" type="ORF">F8388_012236</name>
</gene>
<dbReference type="PANTHER" id="PTHR23407:SF1">
    <property type="entry name" value="5-FORMYLTETRAHYDROFOLATE CYCLO-LIGASE"/>
    <property type="match status" value="1"/>
</dbReference>
<dbReference type="SMART" id="SM00835">
    <property type="entry name" value="Cupin_1"/>
    <property type="match status" value="1"/>
</dbReference>
<dbReference type="SUPFAM" id="SSF51182">
    <property type="entry name" value="RmlC-like cupins"/>
    <property type="match status" value="1"/>
</dbReference>
<evidence type="ECO:0000313" key="20">
    <source>
        <dbReference type="Proteomes" id="UP000525078"/>
    </source>
</evidence>
<feature type="binding site" evidence="15">
    <location>
        <position position="454"/>
    </location>
    <ligand>
        <name>oxalate</name>
        <dbReference type="ChEBI" id="CHEBI:30623"/>
    </ligand>
</feature>
<keyword evidence="10 17" id="KW-1015">Disulfide bond</keyword>
<feature type="binding site" evidence="15">
    <location>
        <position position="459"/>
    </location>
    <ligand>
        <name>oxalate</name>
        <dbReference type="ChEBI" id="CHEBI:30623"/>
    </ligand>
</feature>
<dbReference type="Gene3D" id="2.60.120.10">
    <property type="entry name" value="Jelly Rolls"/>
    <property type="match status" value="1"/>
</dbReference>
<dbReference type="PANTHER" id="PTHR23407">
    <property type="entry name" value="ATPASE INHIBITOR/5-FORMYLTETRAHYDROFOLATE CYCLO-LIGASE"/>
    <property type="match status" value="1"/>
</dbReference>
<evidence type="ECO:0000256" key="9">
    <source>
        <dbReference type="ARBA" id="ARBA00022840"/>
    </source>
</evidence>
<dbReference type="GO" id="GO:0035999">
    <property type="term" value="P:tetrahydrofolate interconversion"/>
    <property type="evidence" value="ECO:0007669"/>
    <property type="project" value="TreeGrafter"/>
</dbReference>
<keyword evidence="4" id="KW-0052">Apoplast</keyword>
<evidence type="ECO:0000259" key="18">
    <source>
        <dbReference type="SMART" id="SM00835"/>
    </source>
</evidence>
<evidence type="ECO:0000256" key="3">
    <source>
        <dbReference type="ARBA" id="ARBA00010638"/>
    </source>
</evidence>
<keyword evidence="11" id="KW-0325">Glycoprotein</keyword>
<feature type="binding site" evidence="16">
    <location>
        <position position="454"/>
    </location>
    <ligand>
        <name>Mn(2+)</name>
        <dbReference type="ChEBI" id="CHEBI:29035"/>
    </ligand>
</feature>
<comment type="similarity">
    <text evidence="3">Belongs to the 5-formyltetrahydrofolate cyclo-ligase family.</text>
</comment>
<keyword evidence="7" id="KW-0732">Signal</keyword>
<comment type="similarity">
    <text evidence="2">Belongs to the germin family.</text>
</comment>
<keyword evidence="12 15" id="KW-0464">Manganese</keyword>
<comment type="subcellular location">
    <subcellularLocation>
        <location evidence="1">Secreted</location>
        <location evidence="1">Extracellular space</location>
        <location evidence="1">Apoplast</location>
    </subcellularLocation>
</comment>
<evidence type="ECO:0000256" key="5">
    <source>
        <dbReference type="ARBA" id="ARBA00022525"/>
    </source>
</evidence>
<dbReference type="GO" id="GO:0005739">
    <property type="term" value="C:mitochondrion"/>
    <property type="evidence" value="ECO:0007669"/>
    <property type="project" value="TreeGrafter"/>
</dbReference>
<name>A0A7J6E3V5_CANSA</name>
<dbReference type="GO" id="GO:0009506">
    <property type="term" value="C:plasmodesma"/>
    <property type="evidence" value="ECO:0007669"/>
    <property type="project" value="UniProtKB-ARBA"/>
</dbReference>
<sequence>MAMGRRAHVRELVKAARVLMTQPLLFPLPKLAANSLSINNPLLPTPQRPLPFPSLASRSTVTMSTDKNDNVQDQLDAIFKQKKVVRSQVRKSLKAMDPSLRSHEDIAVQDLVLGAPWFKSCQRLCAYISCKALREVDTSKLLSEILENPAKEGHMELRKKLYVPRVEDKNSHMRMLNISRIDDLIANSMDILEPASVDSDGNEREDVMQANDPVDLFILPGLAFDRTGRRLGRGGGYYDTFIRNYQELAKTKNWKQPLLVALSYSSQIMNEGVIPMTENDIPVDALVSPSGVIPISSAALDSVIKGQVVRNLLWLLKDQFRRKQSPMSLNIENPKEAMVSLSSSGYYLLFCLLGLLLTHLPSHSADPDPLQDFCVANLNATFSINGYPCKSVSETTSEDFFFSGLSKEGDTNSNPFGFIVTAGNVKTFPGLNTLGLSMNRVDYAPGGLNPPHSHPRATETGVVIKGKLLVGFITTDNVFYSKVLTVGEMFVIPRGLVHFQRNVGEGKAMSITAFNSQLPGAVVIPTNLFATTPPIPNQVLTKAFQVGDDVVNSIKSKFGGTDTARVQSIQSDETHFRIKYRNNQTSSKQIKKEELKNGRLMFVDRNYHQPAYAAIRAVSLEHNPLVLVNQITILQHQMPADQSEIQLYQVRNQATSKHSVEINCDP</sequence>
<evidence type="ECO:0000256" key="4">
    <source>
        <dbReference type="ARBA" id="ARBA00022523"/>
    </source>
</evidence>
<keyword evidence="9" id="KW-0067">ATP-binding</keyword>
<evidence type="ECO:0000256" key="14">
    <source>
        <dbReference type="ARBA" id="ARBA00038966"/>
    </source>
</evidence>
<evidence type="ECO:0000256" key="1">
    <source>
        <dbReference type="ARBA" id="ARBA00004271"/>
    </source>
</evidence>
<keyword evidence="6 15" id="KW-0479">Metal-binding</keyword>
<dbReference type="PRINTS" id="PR00325">
    <property type="entry name" value="GERMIN"/>
</dbReference>
<evidence type="ECO:0000256" key="8">
    <source>
        <dbReference type="ARBA" id="ARBA00022741"/>
    </source>
</evidence>
<proteinExistence type="inferred from homology"/>
<evidence type="ECO:0000256" key="17">
    <source>
        <dbReference type="PIRSR" id="PIRSR601929-3"/>
    </source>
</evidence>
<evidence type="ECO:0000256" key="11">
    <source>
        <dbReference type="ARBA" id="ARBA00023180"/>
    </source>
</evidence>
<dbReference type="InterPro" id="IPR002698">
    <property type="entry name" value="FTHF_cligase"/>
</dbReference>
<dbReference type="InterPro" id="IPR001929">
    <property type="entry name" value="Germin"/>
</dbReference>
<protein>
    <recommendedName>
        <fullName evidence="14">5-formyltetrahydrofolate cyclo-ligase</fullName>
        <ecNumber evidence="14">6.3.3.2</ecNumber>
    </recommendedName>
</protein>
<dbReference type="Proteomes" id="UP000525078">
    <property type="component" value="Unassembled WGS sequence"/>
</dbReference>
<keyword evidence="5" id="KW-0964">Secreted</keyword>
<feature type="domain" description="Cupin type-1" evidence="18">
    <location>
        <begin position="403"/>
        <end position="552"/>
    </location>
</feature>
<feature type="binding site" evidence="16">
    <location>
        <position position="452"/>
    </location>
    <ligand>
        <name>Mn(2+)</name>
        <dbReference type="ChEBI" id="CHEBI:29035"/>
    </ligand>
</feature>
<dbReference type="InterPro" id="IPR006045">
    <property type="entry name" value="Cupin_1"/>
</dbReference>
<dbReference type="GO" id="GO:2000280">
    <property type="term" value="P:regulation of root development"/>
    <property type="evidence" value="ECO:0007669"/>
    <property type="project" value="UniProtKB-ARBA"/>
</dbReference>
<evidence type="ECO:0000256" key="2">
    <source>
        <dbReference type="ARBA" id="ARBA00007456"/>
    </source>
</evidence>
<dbReference type="EC" id="6.3.3.2" evidence="14"/>
<dbReference type="EMBL" id="JAATIP010000312">
    <property type="protein sequence ID" value="KAF4352540.1"/>
    <property type="molecule type" value="Genomic_DNA"/>
</dbReference>
<dbReference type="GO" id="GO:0005524">
    <property type="term" value="F:ATP binding"/>
    <property type="evidence" value="ECO:0007669"/>
    <property type="project" value="UniProtKB-KW"/>
</dbReference>
<evidence type="ECO:0000256" key="10">
    <source>
        <dbReference type="ARBA" id="ARBA00023157"/>
    </source>
</evidence>
<feature type="binding site" evidence="15">
    <location>
        <position position="449"/>
    </location>
    <ligand>
        <name>oxalate</name>
        <dbReference type="ChEBI" id="CHEBI:30623"/>
    </ligand>
</feature>
<feature type="disulfide bond" evidence="17">
    <location>
        <begin position="374"/>
        <end position="389"/>
    </location>
</feature>
<reference evidence="19 20" key="1">
    <citation type="journal article" date="2020" name="bioRxiv">
        <title>Sequence and annotation of 42 cannabis genomes reveals extensive copy number variation in cannabinoid synthesis and pathogen resistance genes.</title>
        <authorList>
            <person name="Mckernan K.J."/>
            <person name="Helbert Y."/>
            <person name="Kane L.T."/>
            <person name="Ebling H."/>
            <person name="Zhang L."/>
            <person name="Liu B."/>
            <person name="Eaton Z."/>
            <person name="Mclaughlin S."/>
            <person name="Kingan S."/>
            <person name="Baybayan P."/>
            <person name="Concepcion G."/>
            <person name="Jordan M."/>
            <person name="Riva A."/>
            <person name="Barbazuk W."/>
            <person name="Harkins T."/>
        </authorList>
    </citation>
    <scope>NUCLEOTIDE SEQUENCE [LARGE SCALE GENOMIC DNA]</scope>
    <source>
        <strain evidence="20">cv. Jamaican Lion 4</strain>
        <tissue evidence="19">Leaf</tissue>
    </source>
</reference>
<dbReference type="SUPFAM" id="SSF100950">
    <property type="entry name" value="NagB/RpiA/CoA transferase-like"/>
    <property type="match status" value="1"/>
</dbReference>
<feature type="binding site" evidence="16">
    <location>
        <position position="498"/>
    </location>
    <ligand>
        <name>Mn(2+)</name>
        <dbReference type="ChEBI" id="CHEBI:29035"/>
    </ligand>
</feature>
<evidence type="ECO:0000313" key="19">
    <source>
        <dbReference type="EMBL" id="KAF4352540.1"/>
    </source>
</evidence>
<feature type="binding site" evidence="15">
    <location>
        <position position="439"/>
    </location>
    <ligand>
        <name>oxalate</name>
        <dbReference type="ChEBI" id="CHEBI:30623"/>
    </ligand>
</feature>
<dbReference type="FunFam" id="3.40.50.10420:FF:000003">
    <property type="entry name" value="5-formyltetrahydrofolate cyclo-ligase"/>
    <property type="match status" value="1"/>
</dbReference>
<dbReference type="InterPro" id="IPR014710">
    <property type="entry name" value="RmlC-like_jellyroll"/>
</dbReference>
<evidence type="ECO:0000256" key="16">
    <source>
        <dbReference type="PIRSR" id="PIRSR601929-2"/>
    </source>
</evidence>
<keyword evidence="8" id="KW-0547">Nucleotide-binding</keyword>
<evidence type="ECO:0000256" key="7">
    <source>
        <dbReference type="ARBA" id="ARBA00022729"/>
    </source>
</evidence>
<dbReference type="GO" id="GO:0009396">
    <property type="term" value="P:folic acid-containing compound biosynthetic process"/>
    <property type="evidence" value="ECO:0007669"/>
    <property type="project" value="TreeGrafter"/>
</dbReference>
<dbReference type="InterPro" id="IPR011051">
    <property type="entry name" value="RmlC_Cupin_sf"/>
</dbReference>
<evidence type="ECO:0000256" key="12">
    <source>
        <dbReference type="ARBA" id="ARBA00023211"/>
    </source>
</evidence>
<dbReference type="AlphaFoldDB" id="A0A7J6E3V5"/>
<dbReference type="InterPro" id="IPR037171">
    <property type="entry name" value="NagB/RpiA_transferase-like"/>
</dbReference>